<dbReference type="eggNOG" id="KOG0553">
    <property type="taxonomic scope" value="Eukaryota"/>
</dbReference>
<dbReference type="Proteomes" id="UP000002630">
    <property type="component" value="Linkage Group LG10"/>
</dbReference>
<gene>
    <name evidence="5" type="ORF">Esi_0177_0024</name>
</gene>
<dbReference type="OMA" id="RERYPLN"/>
<dbReference type="Pfam" id="PF00515">
    <property type="entry name" value="TPR_1"/>
    <property type="match status" value="2"/>
</dbReference>
<feature type="compositionally biased region" description="Gly residues" evidence="4">
    <location>
        <begin position="426"/>
        <end position="438"/>
    </location>
</feature>
<keyword evidence="1" id="KW-0677">Repeat</keyword>
<dbReference type="AlphaFoldDB" id="D7FN86"/>
<accession>D7FN86</accession>
<dbReference type="InParanoid" id="D7FN86"/>
<protein>
    <submittedName>
        <fullName evidence="5">Uncharacterized protein</fullName>
    </submittedName>
</protein>
<dbReference type="Gene3D" id="1.25.40.10">
    <property type="entry name" value="Tetratricopeptide repeat domain"/>
    <property type="match status" value="1"/>
</dbReference>
<name>D7FN86_ECTSI</name>
<evidence type="ECO:0000256" key="3">
    <source>
        <dbReference type="PROSITE-ProRule" id="PRU00339"/>
    </source>
</evidence>
<dbReference type="InterPro" id="IPR019734">
    <property type="entry name" value="TPR_rpt"/>
</dbReference>
<dbReference type="PANTHER" id="PTHR45831:SF2">
    <property type="entry name" value="LD24721P"/>
    <property type="match status" value="1"/>
</dbReference>
<dbReference type="OrthoDB" id="2423701at2759"/>
<keyword evidence="2 3" id="KW-0802">TPR repeat</keyword>
<dbReference type="GO" id="GO:0072380">
    <property type="term" value="C:TRC complex"/>
    <property type="evidence" value="ECO:0007669"/>
    <property type="project" value="TreeGrafter"/>
</dbReference>
<reference evidence="5 6" key="1">
    <citation type="journal article" date="2010" name="Nature">
        <title>The Ectocarpus genome and the independent evolution of multicellularity in brown algae.</title>
        <authorList>
            <person name="Cock J.M."/>
            <person name="Sterck L."/>
            <person name="Rouze P."/>
            <person name="Scornet D."/>
            <person name="Allen A.E."/>
            <person name="Amoutzias G."/>
            <person name="Anthouard V."/>
            <person name="Artiguenave F."/>
            <person name="Aury J.M."/>
            <person name="Badger J.H."/>
            <person name="Beszteri B."/>
            <person name="Billiau K."/>
            <person name="Bonnet E."/>
            <person name="Bothwell J.H."/>
            <person name="Bowler C."/>
            <person name="Boyen C."/>
            <person name="Brownlee C."/>
            <person name="Carrano C.J."/>
            <person name="Charrier B."/>
            <person name="Cho G.Y."/>
            <person name="Coelho S.M."/>
            <person name="Collen J."/>
            <person name="Corre E."/>
            <person name="Da Silva C."/>
            <person name="Delage L."/>
            <person name="Delaroque N."/>
            <person name="Dittami S.M."/>
            <person name="Doulbeau S."/>
            <person name="Elias M."/>
            <person name="Farnham G."/>
            <person name="Gachon C.M."/>
            <person name="Gschloessl B."/>
            <person name="Heesch S."/>
            <person name="Jabbari K."/>
            <person name="Jubin C."/>
            <person name="Kawai H."/>
            <person name="Kimura K."/>
            <person name="Kloareg B."/>
            <person name="Kupper F.C."/>
            <person name="Lang D."/>
            <person name="Le Bail A."/>
            <person name="Leblanc C."/>
            <person name="Lerouge P."/>
            <person name="Lohr M."/>
            <person name="Lopez P.J."/>
            <person name="Martens C."/>
            <person name="Maumus F."/>
            <person name="Michel G."/>
            <person name="Miranda-Saavedra D."/>
            <person name="Morales J."/>
            <person name="Moreau H."/>
            <person name="Motomura T."/>
            <person name="Nagasato C."/>
            <person name="Napoli C.A."/>
            <person name="Nelson D.R."/>
            <person name="Nyvall-Collen P."/>
            <person name="Peters A.F."/>
            <person name="Pommier C."/>
            <person name="Potin P."/>
            <person name="Poulain J."/>
            <person name="Quesneville H."/>
            <person name="Read B."/>
            <person name="Rensing S.A."/>
            <person name="Ritter A."/>
            <person name="Rousvoal S."/>
            <person name="Samanta M."/>
            <person name="Samson G."/>
            <person name="Schroeder D.C."/>
            <person name="Segurens B."/>
            <person name="Strittmatter M."/>
            <person name="Tonon T."/>
            <person name="Tregear J.W."/>
            <person name="Valentin K."/>
            <person name="von Dassow P."/>
            <person name="Yamagishi T."/>
            <person name="Van de Peer Y."/>
            <person name="Wincker P."/>
        </authorList>
    </citation>
    <scope>NUCLEOTIDE SEQUENCE [LARGE SCALE GENOMIC DNA]</scope>
    <source>
        <strain evidence="6">Ec32 / CCAP1310/4</strain>
    </source>
</reference>
<dbReference type="InterPro" id="IPR011990">
    <property type="entry name" value="TPR-like_helical_dom_sf"/>
</dbReference>
<organism evidence="5 6">
    <name type="scientific">Ectocarpus siliculosus</name>
    <name type="common">Brown alga</name>
    <name type="synonym">Conferva siliculosa</name>
    <dbReference type="NCBI Taxonomy" id="2880"/>
    <lineage>
        <taxon>Eukaryota</taxon>
        <taxon>Sar</taxon>
        <taxon>Stramenopiles</taxon>
        <taxon>Ochrophyta</taxon>
        <taxon>PX clade</taxon>
        <taxon>Phaeophyceae</taxon>
        <taxon>Ectocarpales</taxon>
        <taxon>Ectocarpaceae</taxon>
        <taxon>Ectocarpus</taxon>
    </lineage>
</organism>
<proteinExistence type="predicted"/>
<dbReference type="GO" id="GO:0060090">
    <property type="term" value="F:molecular adaptor activity"/>
    <property type="evidence" value="ECO:0007669"/>
    <property type="project" value="TreeGrafter"/>
</dbReference>
<dbReference type="GO" id="GO:0006620">
    <property type="term" value="P:post-translational protein targeting to endoplasmic reticulum membrane"/>
    <property type="evidence" value="ECO:0007669"/>
    <property type="project" value="TreeGrafter"/>
</dbReference>
<feature type="region of interest" description="Disordered" evidence="4">
    <location>
        <begin position="292"/>
        <end position="314"/>
    </location>
</feature>
<keyword evidence="6" id="KW-1185">Reference proteome</keyword>
<dbReference type="InterPro" id="IPR047150">
    <property type="entry name" value="SGT"/>
</dbReference>
<evidence type="ECO:0000256" key="2">
    <source>
        <dbReference type="ARBA" id="ARBA00022803"/>
    </source>
</evidence>
<sequence>MMLSVLEHLASAEGDLPSESRTHVASAISSLSSAFGLNLEDPKQVRELSLKPHTLESIFRAGCAALGAKSAGQQLAELQSSEAFSQFVKVVSAKGYFKGVEEGSEGYDERMAKLVAKFKARTEAASGGPPVEEAGGASSRSAAAAPAAAAAAAAATSRAAAAPATGAKAADEKKAEEVKGEGNKLLLAKDYEGAEAKYTEALELSPSGPNSHVYLCNRAAALCYLGRNDDAVVDCQEAIDLNPSYAKAYTRLGYAFFQLEDYEAAVKAYKKSLEIEPGNAANTKSLRRATAKLGAGGDADEISTRGAGGGAPGAGGMPDLSGLASMMGGAGGAGGAGGGLASMIQGLAGVGGGGGAGGEGGAPAGGLAGMLNNPNMMAQAQQMMQNPAMMAQVQNMMSNPAMMQGLMGMMGGGGGGAPDMSALAGMMGGGAPGAGGSGSNDDENNS</sequence>
<evidence type="ECO:0000256" key="1">
    <source>
        <dbReference type="ARBA" id="ARBA00022737"/>
    </source>
</evidence>
<dbReference type="PROSITE" id="PS50293">
    <property type="entry name" value="TPR_REGION"/>
    <property type="match status" value="1"/>
</dbReference>
<dbReference type="STRING" id="2880.D7FN86"/>
<evidence type="ECO:0000313" key="6">
    <source>
        <dbReference type="Proteomes" id="UP000002630"/>
    </source>
</evidence>
<evidence type="ECO:0000256" key="4">
    <source>
        <dbReference type="SAM" id="MobiDB-lite"/>
    </source>
</evidence>
<dbReference type="PROSITE" id="PS50005">
    <property type="entry name" value="TPR"/>
    <property type="match status" value="1"/>
</dbReference>
<dbReference type="GO" id="GO:0016020">
    <property type="term" value="C:membrane"/>
    <property type="evidence" value="ECO:0007669"/>
    <property type="project" value="TreeGrafter"/>
</dbReference>
<dbReference type="SMART" id="SM00028">
    <property type="entry name" value="TPR"/>
    <property type="match status" value="3"/>
</dbReference>
<dbReference type="EMBL" id="FN649735">
    <property type="protein sequence ID" value="CBJ30143.1"/>
    <property type="molecule type" value="Genomic_DNA"/>
</dbReference>
<feature type="repeat" description="TPR" evidence="3">
    <location>
        <begin position="246"/>
        <end position="279"/>
    </location>
</feature>
<evidence type="ECO:0000313" key="5">
    <source>
        <dbReference type="EMBL" id="CBJ30143.1"/>
    </source>
</evidence>
<dbReference type="Gene3D" id="1.10.260.100">
    <property type="match status" value="1"/>
</dbReference>
<feature type="region of interest" description="Disordered" evidence="4">
    <location>
        <begin position="426"/>
        <end position="446"/>
    </location>
</feature>
<dbReference type="PANTHER" id="PTHR45831">
    <property type="entry name" value="LD24721P"/>
    <property type="match status" value="1"/>
</dbReference>
<dbReference type="EMBL" id="FN648270">
    <property type="protein sequence ID" value="CBJ30143.1"/>
    <property type="molecule type" value="Genomic_DNA"/>
</dbReference>
<dbReference type="SUPFAM" id="SSF48452">
    <property type="entry name" value="TPR-like"/>
    <property type="match status" value="1"/>
</dbReference>